<dbReference type="Proteomes" id="UP000001544">
    <property type="component" value="Chromosome"/>
</dbReference>
<dbReference type="RefSeq" id="WP_012958709.1">
    <property type="nucleotide sequence ID" value="NC_013791.2"/>
</dbReference>
<accession>D3FQ54</accession>
<evidence type="ECO:0000313" key="2">
    <source>
        <dbReference type="Proteomes" id="UP000001544"/>
    </source>
</evidence>
<reference evidence="1 2" key="1">
    <citation type="journal article" date="2011" name="Environ. Microbiol.">
        <title>Genome of alkaliphilic Bacillus pseudofirmus OF4 reveals adaptations that support the ability to grow in an external pH range from 7.5 to 11.4.</title>
        <authorList>
            <person name="Janto B."/>
            <person name="Ahmed A."/>
            <person name="Ito M."/>
            <person name="Liu J."/>
            <person name="Hicks D.B."/>
            <person name="Pagni S."/>
            <person name="Fackelmayer O.J."/>
            <person name="Smith T.A."/>
            <person name="Earl J."/>
            <person name="Elbourne L.D."/>
            <person name="Hassan K."/>
            <person name="Paulsen I.T."/>
            <person name="Kolsto A.B."/>
            <person name="Tourasse N.J."/>
            <person name="Ehrlich G.D."/>
            <person name="Boissy R."/>
            <person name="Ivey D.M."/>
            <person name="Li G."/>
            <person name="Xue Y."/>
            <person name="Ma Y."/>
            <person name="Hu F.Z."/>
            <person name="Krulwich T.A."/>
        </authorList>
    </citation>
    <scope>NUCLEOTIDE SEQUENCE [LARGE SCALE GENOMIC DNA]</scope>
    <source>
        <strain evidence="2">ATCC BAA-2126 / JCM 17055 / OF4</strain>
    </source>
</reference>
<organism evidence="1 2">
    <name type="scientific">Alkalihalophilus pseudofirmus (strain ATCC BAA-2126 / JCM 17055 / OF4)</name>
    <name type="common">Bacillus pseudofirmus</name>
    <dbReference type="NCBI Taxonomy" id="398511"/>
    <lineage>
        <taxon>Bacteria</taxon>
        <taxon>Bacillati</taxon>
        <taxon>Bacillota</taxon>
        <taxon>Bacilli</taxon>
        <taxon>Bacillales</taxon>
        <taxon>Bacillaceae</taxon>
        <taxon>Alkalihalophilus</taxon>
    </lineage>
</organism>
<gene>
    <name evidence="1" type="ordered locus">BpOF4_16510</name>
</gene>
<evidence type="ECO:0000313" key="1">
    <source>
        <dbReference type="EMBL" id="ADC51347.1"/>
    </source>
</evidence>
<proteinExistence type="predicted"/>
<dbReference type="HOGENOM" id="CLU_3180316_0_0_9"/>
<dbReference type="STRING" id="398511.BpOF4_16510"/>
<name>D3FQ54_ALKPO</name>
<protein>
    <submittedName>
        <fullName evidence="1">Autoinducer export protein AI-2E</fullName>
    </submittedName>
</protein>
<sequence>MNIRSSAKVIIIQKGSVLLTKNQMNEECFYLYVQGIQSPVYIGDMN</sequence>
<dbReference type="EMBL" id="CP001878">
    <property type="protein sequence ID" value="ADC51347.1"/>
    <property type="molecule type" value="Genomic_DNA"/>
</dbReference>
<dbReference type="KEGG" id="bpf:BpOF4_16510"/>
<keyword evidence="2" id="KW-1185">Reference proteome</keyword>
<dbReference type="AlphaFoldDB" id="D3FQ54"/>